<dbReference type="PANTHER" id="PTHR46797">
    <property type="entry name" value="HTH-TYPE TRANSCRIPTIONAL REGULATOR"/>
    <property type="match status" value="1"/>
</dbReference>
<proteinExistence type="predicted"/>
<dbReference type="InterPro" id="IPR010982">
    <property type="entry name" value="Lambda_DNA-bd_dom_sf"/>
</dbReference>
<dbReference type="PANTHER" id="PTHR46797:SF1">
    <property type="entry name" value="METHYLPHOSPHONATE SYNTHASE"/>
    <property type="match status" value="1"/>
</dbReference>
<dbReference type="GO" id="GO:0005829">
    <property type="term" value="C:cytosol"/>
    <property type="evidence" value="ECO:0007669"/>
    <property type="project" value="TreeGrafter"/>
</dbReference>
<dbReference type="InterPro" id="IPR001387">
    <property type="entry name" value="Cro/C1-type_HTH"/>
</dbReference>
<evidence type="ECO:0000313" key="4">
    <source>
        <dbReference type="Proteomes" id="UP000590740"/>
    </source>
</evidence>
<keyword evidence="4" id="KW-1185">Reference proteome</keyword>
<evidence type="ECO:0000313" key="3">
    <source>
        <dbReference type="EMBL" id="MBB5032280.1"/>
    </source>
</evidence>
<keyword evidence="1" id="KW-0238">DNA-binding</keyword>
<dbReference type="InterPro" id="IPR011051">
    <property type="entry name" value="RmlC_Cupin_sf"/>
</dbReference>
<dbReference type="PROSITE" id="PS50943">
    <property type="entry name" value="HTH_CROC1"/>
    <property type="match status" value="1"/>
</dbReference>
<dbReference type="GO" id="GO:0003700">
    <property type="term" value="F:DNA-binding transcription factor activity"/>
    <property type="evidence" value="ECO:0007669"/>
    <property type="project" value="TreeGrafter"/>
</dbReference>
<dbReference type="Pfam" id="PF07883">
    <property type="entry name" value="Cupin_2"/>
    <property type="match status" value="1"/>
</dbReference>
<feature type="domain" description="HTH cro/C1-type" evidence="2">
    <location>
        <begin position="26"/>
        <end position="80"/>
    </location>
</feature>
<reference evidence="3 4" key="1">
    <citation type="submission" date="2020-08" db="EMBL/GenBank/DDBJ databases">
        <title>Genomic Encyclopedia of Type Strains, Phase IV (KMG-IV): sequencing the most valuable type-strain genomes for metagenomic binning, comparative biology and taxonomic classification.</title>
        <authorList>
            <person name="Goeker M."/>
        </authorList>
    </citation>
    <scope>NUCLEOTIDE SEQUENCE [LARGE SCALE GENOMIC DNA]</scope>
    <source>
        <strain evidence="3 4">DSM 12252</strain>
    </source>
</reference>
<dbReference type="RefSeq" id="WP_184339213.1">
    <property type="nucleotide sequence ID" value="NZ_JACHIG010000003.1"/>
</dbReference>
<dbReference type="EMBL" id="JACHIG010000003">
    <property type="protein sequence ID" value="MBB5032280.1"/>
    <property type="molecule type" value="Genomic_DNA"/>
</dbReference>
<dbReference type="AlphaFoldDB" id="A0A7W7YAI5"/>
<organism evidence="3 4">
    <name type="scientific">Prosthecobacter vanneervenii</name>
    <dbReference type="NCBI Taxonomy" id="48466"/>
    <lineage>
        <taxon>Bacteria</taxon>
        <taxon>Pseudomonadati</taxon>
        <taxon>Verrucomicrobiota</taxon>
        <taxon>Verrucomicrobiia</taxon>
        <taxon>Verrucomicrobiales</taxon>
        <taxon>Verrucomicrobiaceae</taxon>
        <taxon>Prosthecobacter</taxon>
    </lineage>
</organism>
<dbReference type="Gene3D" id="1.10.260.40">
    <property type="entry name" value="lambda repressor-like DNA-binding domains"/>
    <property type="match status" value="1"/>
</dbReference>
<dbReference type="Gene3D" id="2.60.120.10">
    <property type="entry name" value="Jelly Rolls"/>
    <property type="match status" value="1"/>
</dbReference>
<dbReference type="InterPro" id="IPR014710">
    <property type="entry name" value="RmlC-like_jellyroll"/>
</dbReference>
<evidence type="ECO:0000259" key="2">
    <source>
        <dbReference type="PROSITE" id="PS50943"/>
    </source>
</evidence>
<sequence length="200" mass="22130">MPAKPKAPSPIESSPEAINENLGKRVKKLRGDRGWSLEELATASGVSRSMLSEIEREKANPTLTVTFRIARAFGLTLQELIESAEASASKIQVIRANDRAQVYRSDKQCEIRTLSPINLEKDVEFYELTLRPGGTLRSQPHFEGTREFLTVEEGSVRIESDVNSEELAKGDSGTYRADVPHAIVNTGKGDALVFLVVIYR</sequence>
<dbReference type="SMART" id="SM00530">
    <property type="entry name" value="HTH_XRE"/>
    <property type="match status" value="1"/>
</dbReference>
<dbReference type="CDD" id="cd00093">
    <property type="entry name" value="HTH_XRE"/>
    <property type="match status" value="1"/>
</dbReference>
<comment type="caution">
    <text evidence="3">The sequence shown here is derived from an EMBL/GenBank/DDBJ whole genome shotgun (WGS) entry which is preliminary data.</text>
</comment>
<dbReference type="GO" id="GO:0003677">
    <property type="term" value="F:DNA binding"/>
    <property type="evidence" value="ECO:0007669"/>
    <property type="project" value="UniProtKB-KW"/>
</dbReference>
<dbReference type="CDD" id="cd02209">
    <property type="entry name" value="cupin_XRE_C"/>
    <property type="match status" value="1"/>
</dbReference>
<name>A0A7W7YAI5_9BACT</name>
<dbReference type="InterPro" id="IPR013096">
    <property type="entry name" value="Cupin_2"/>
</dbReference>
<accession>A0A7W7YAI5</accession>
<dbReference type="InterPro" id="IPR050807">
    <property type="entry name" value="TransReg_Diox_bact_type"/>
</dbReference>
<gene>
    <name evidence="3" type="ORF">HNQ65_001857</name>
</gene>
<protein>
    <submittedName>
        <fullName evidence="3">Transcriptional regulator with XRE-family HTH domain</fullName>
    </submittedName>
</protein>
<dbReference type="Proteomes" id="UP000590740">
    <property type="component" value="Unassembled WGS sequence"/>
</dbReference>
<dbReference type="SUPFAM" id="SSF47413">
    <property type="entry name" value="lambda repressor-like DNA-binding domains"/>
    <property type="match status" value="1"/>
</dbReference>
<dbReference type="SUPFAM" id="SSF51182">
    <property type="entry name" value="RmlC-like cupins"/>
    <property type="match status" value="1"/>
</dbReference>
<dbReference type="Pfam" id="PF01381">
    <property type="entry name" value="HTH_3"/>
    <property type="match status" value="1"/>
</dbReference>
<evidence type="ECO:0000256" key="1">
    <source>
        <dbReference type="ARBA" id="ARBA00023125"/>
    </source>
</evidence>